<feature type="region of interest" description="Disordered" evidence="1">
    <location>
        <begin position="31"/>
        <end position="65"/>
    </location>
</feature>
<evidence type="ECO:0000256" key="1">
    <source>
        <dbReference type="SAM" id="MobiDB-lite"/>
    </source>
</evidence>
<dbReference type="AlphaFoldDB" id="A0A5B7H294"/>
<dbReference type="Proteomes" id="UP000324222">
    <property type="component" value="Unassembled WGS sequence"/>
</dbReference>
<evidence type="ECO:0000313" key="2">
    <source>
        <dbReference type="EMBL" id="MPC66681.1"/>
    </source>
</evidence>
<protein>
    <submittedName>
        <fullName evidence="2">Uncharacterized protein</fullName>
    </submittedName>
</protein>
<proteinExistence type="predicted"/>
<name>A0A5B7H294_PORTR</name>
<dbReference type="EMBL" id="VSRR010025112">
    <property type="protein sequence ID" value="MPC66681.1"/>
    <property type="molecule type" value="Genomic_DNA"/>
</dbReference>
<reference evidence="2 3" key="1">
    <citation type="submission" date="2019-05" db="EMBL/GenBank/DDBJ databases">
        <title>Another draft genome of Portunus trituberculatus and its Hox gene families provides insights of decapod evolution.</title>
        <authorList>
            <person name="Jeong J.-H."/>
            <person name="Song I."/>
            <person name="Kim S."/>
            <person name="Choi T."/>
            <person name="Kim D."/>
            <person name="Ryu S."/>
            <person name="Kim W."/>
        </authorList>
    </citation>
    <scope>NUCLEOTIDE SEQUENCE [LARGE SCALE GENOMIC DNA]</scope>
    <source>
        <tissue evidence="2">Muscle</tissue>
    </source>
</reference>
<organism evidence="2 3">
    <name type="scientific">Portunus trituberculatus</name>
    <name type="common">Swimming crab</name>
    <name type="synonym">Neptunus trituberculatus</name>
    <dbReference type="NCBI Taxonomy" id="210409"/>
    <lineage>
        <taxon>Eukaryota</taxon>
        <taxon>Metazoa</taxon>
        <taxon>Ecdysozoa</taxon>
        <taxon>Arthropoda</taxon>
        <taxon>Crustacea</taxon>
        <taxon>Multicrustacea</taxon>
        <taxon>Malacostraca</taxon>
        <taxon>Eumalacostraca</taxon>
        <taxon>Eucarida</taxon>
        <taxon>Decapoda</taxon>
        <taxon>Pleocyemata</taxon>
        <taxon>Brachyura</taxon>
        <taxon>Eubrachyura</taxon>
        <taxon>Portunoidea</taxon>
        <taxon>Portunidae</taxon>
        <taxon>Portuninae</taxon>
        <taxon>Portunus</taxon>
    </lineage>
</organism>
<accession>A0A5B7H294</accession>
<evidence type="ECO:0000313" key="3">
    <source>
        <dbReference type="Proteomes" id="UP000324222"/>
    </source>
</evidence>
<comment type="caution">
    <text evidence="2">The sequence shown here is derived from an EMBL/GenBank/DDBJ whole genome shotgun (WGS) entry which is preliminary data.</text>
</comment>
<gene>
    <name evidence="2" type="ORF">E2C01_060832</name>
</gene>
<keyword evidence="3" id="KW-1185">Reference proteome</keyword>
<sequence length="71" mass="7948">MVLARSASVLPPCCPLLRLGVYWHFHLTSPMTRPHRSPHDLTRTTTSKTPPLHPPFCEPPPPPPPLLLLLL</sequence>
<feature type="compositionally biased region" description="Pro residues" evidence="1">
    <location>
        <begin position="51"/>
        <end position="65"/>
    </location>
</feature>